<gene>
    <name evidence="1" type="ORF">BWK73_34960</name>
</gene>
<dbReference type="Pfam" id="PF03683">
    <property type="entry name" value="UPF0175"/>
    <property type="match status" value="1"/>
</dbReference>
<organism evidence="1 2">
    <name type="scientific">Thiothrix lacustris</name>
    <dbReference type="NCBI Taxonomy" id="525917"/>
    <lineage>
        <taxon>Bacteria</taxon>
        <taxon>Pseudomonadati</taxon>
        <taxon>Pseudomonadota</taxon>
        <taxon>Gammaproteobacteria</taxon>
        <taxon>Thiotrichales</taxon>
        <taxon>Thiotrichaceae</taxon>
        <taxon>Thiothrix</taxon>
    </lineage>
</organism>
<evidence type="ECO:0000313" key="2">
    <source>
        <dbReference type="Proteomes" id="UP000192491"/>
    </source>
</evidence>
<proteinExistence type="predicted"/>
<evidence type="ECO:0000313" key="1">
    <source>
        <dbReference type="EMBL" id="OQX04913.1"/>
    </source>
</evidence>
<protein>
    <submittedName>
        <fullName evidence="1">Uncharacterized protein</fullName>
    </submittedName>
</protein>
<accession>A0A1Y1QGP3</accession>
<dbReference type="Proteomes" id="UP000192491">
    <property type="component" value="Unassembled WGS sequence"/>
</dbReference>
<dbReference type="AlphaFoldDB" id="A0A1Y1QGP3"/>
<dbReference type="EMBL" id="MTEJ01000314">
    <property type="protein sequence ID" value="OQX04913.1"/>
    <property type="molecule type" value="Genomic_DNA"/>
</dbReference>
<name>A0A1Y1QGP3_9GAMM</name>
<reference evidence="1 2" key="1">
    <citation type="submission" date="2017-01" db="EMBL/GenBank/DDBJ databases">
        <title>Novel large sulfur bacteria in the metagenomes of groundwater-fed chemosynthetic microbial mats in the Lake Huron basin.</title>
        <authorList>
            <person name="Sharrar A.M."/>
            <person name="Flood B.E."/>
            <person name="Bailey J.V."/>
            <person name="Jones D.S."/>
            <person name="Biddanda B."/>
            <person name="Ruberg S.A."/>
            <person name="Marcus D.N."/>
            <person name="Dick G.J."/>
        </authorList>
    </citation>
    <scope>NUCLEOTIDE SEQUENCE [LARGE SCALE GENOMIC DNA]</scope>
    <source>
        <strain evidence="1">A8</strain>
    </source>
</reference>
<dbReference type="STRING" id="1123401.GCA_000621325_00662"/>
<comment type="caution">
    <text evidence="1">The sequence shown here is derived from an EMBL/GenBank/DDBJ whole genome shotgun (WGS) entry which is preliminary data.</text>
</comment>
<sequence length="87" mass="10188">MQLTLDIPEKFFFYQSPLELVRLLKLNTAIDLYRKGRFSAGAAVEFVGNIDRYEFLYECRKRGVEPQTYESTEELQSEIDMLAKELA</sequence>
<dbReference type="InterPro" id="IPR005368">
    <property type="entry name" value="UPF0175"/>
</dbReference>